<keyword evidence="3" id="KW-1185">Reference proteome</keyword>
<dbReference type="Pfam" id="PF08808">
    <property type="entry name" value="RES"/>
    <property type="match status" value="1"/>
</dbReference>
<comment type="caution">
    <text evidence="2">The sequence shown here is derived from an EMBL/GenBank/DDBJ whole genome shotgun (WGS) entry which is preliminary data.</text>
</comment>
<name>A0ABU5DI66_9BURK</name>
<organism evidence="2 3">
    <name type="scientific">Roseateles agri</name>
    <dbReference type="NCBI Taxonomy" id="3098619"/>
    <lineage>
        <taxon>Bacteria</taxon>
        <taxon>Pseudomonadati</taxon>
        <taxon>Pseudomonadota</taxon>
        <taxon>Betaproteobacteria</taxon>
        <taxon>Burkholderiales</taxon>
        <taxon>Sphaerotilaceae</taxon>
        <taxon>Roseateles</taxon>
    </lineage>
</organism>
<dbReference type="RefSeq" id="WP_320422719.1">
    <property type="nucleotide sequence ID" value="NZ_JAXCLA010000003.1"/>
</dbReference>
<feature type="domain" description="RES" evidence="1">
    <location>
        <begin position="205"/>
        <end position="368"/>
    </location>
</feature>
<accession>A0ABU5DI66</accession>
<gene>
    <name evidence="2" type="ORF">SNE35_09825</name>
</gene>
<evidence type="ECO:0000259" key="1">
    <source>
        <dbReference type="SMART" id="SM00953"/>
    </source>
</evidence>
<proteinExistence type="predicted"/>
<evidence type="ECO:0000313" key="3">
    <source>
        <dbReference type="Proteomes" id="UP001285263"/>
    </source>
</evidence>
<reference evidence="2 3" key="1">
    <citation type="submission" date="2023-11" db="EMBL/GenBank/DDBJ databases">
        <title>Paucibacter sp. nov., isolated from fresh soil in Korea.</title>
        <authorList>
            <person name="Le N.T.T."/>
        </authorList>
    </citation>
    <scope>NUCLEOTIDE SEQUENCE [LARGE SCALE GENOMIC DNA]</scope>
    <source>
        <strain evidence="2 3">R3-3</strain>
    </source>
</reference>
<evidence type="ECO:0000313" key="2">
    <source>
        <dbReference type="EMBL" id="MDY0744807.1"/>
    </source>
</evidence>
<protein>
    <submittedName>
        <fullName evidence="2">RES family NAD+ phosphorylase</fullName>
    </submittedName>
</protein>
<dbReference type="EMBL" id="JAXCLA010000003">
    <property type="protein sequence ID" value="MDY0744807.1"/>
    <property type="molecule type" value="Genomic_DNA"/>
</dbReference>
<dbReference type="Proteomes" id="UP001285263">
    <property type="component" value="Unassembled WGS sequence"/>
</dbReference>
<dbReference type="InterPro" id="IPR014914">
    <property type="entry name" value="RES_dom"/>
</dbReference>
<sequence>MSFICCHCILDSHVREAPYDDPRKCDYCGVEDLGMEVLDVAYDCLRVLREHFETTHTSPYVILQHRPPEGLSLMDTLRQLNVVQDAALPDLVAETLQCWRYEVSQDASKHVEDSADPWFRLHSGQHFEVSRKWREMELSLRQEARYVNRKAIAVLDDVFADLHSSSTDGGTPLIVYAGPGKAISSLTRARVFQTEQALQSALAHPARNLGTPPAGVSQAGRMNAKGQPAFYGATAVEVAVAEVRPPVGSWVVTAEFELTRIVSLLDLSALAEIQLGPQQSLFNPDSIAQVGRRDFLRTLAKRLIQPVMPELQEHDYLVTQVIADYLSDRDDGPIGGILYPSAQVHGAETGHGRNVVLFPRAAQVEGADEPFEAEVVIWDLEIQQNVATLGFHPGIRLPDPPPPESSHDGHFSAEPPLPQLLPSLRIDLASMCVHEVKGVVVATKAVPVDVLPKAGEGISLTSLLV</sequence>
<dbReference type="SMART" id="SM00953">
    <property type="entry name" value="RES"/>
    <property type="match status" value="1"/>
</dbReference>